<gene>
    <name evidence="4" type="ORF">J1605_000934</name>
</gene>
<dbReference type="InterPro" id="IPR033116">
    <property type="entry name" value="TRYPSIN_SER"/>
</dbReference>
<dbReference type="PRINTS" id="PR00722">
    <property type="entry name" value="CHYMOTRYPSIN"/>
</dbReference>
<keyword evidence="2" id="KW-0720">Serine protease</keyword>
<dbReference type="InterPro" id="IPR050850">
    <property type="entry name" value="Peptidase_S1_Elastase_sf"/>
</dbReference>
<protein>
    <recommendedName>
        <fullName evidence="3">Peptidase S1 domain-containing protein</fullName>
    </recommendedName>
</protein>
<dbReference type="Gene3D" id="2.40.10.10">
    <property type="entry name" value="Trypsin-like serine proteases"/>
    <property type="match status" value="2"/>
</dbReference>
<dbReference type="GO" id="GO:0006508">
    <property type="term" value="P:proteolysis"/>
    <property type="evidence" value="ECO:0007669"/>
    <property type="project" value="UniProtKB-KW"/>
</dbReference>
<evidence type="ECO:0000313" key="4">
    <source>
        <dbReference type="EMBL" id="KAJ8780891.1"/>
    </source>
</evidence>
<proteinExistence type="predicted"/>
<evidence type="ECO:0000259" key="3">
    <source>
        <dbReference type="PROSITE" id="PS50240"/>
    </source>
</evidence>
<evidence type="ECO:0000256" key="1">
    <source>
        <dbReference type="ARBA" id="ARBA00023157"/>
    </source>
</evidence>
<keyword evidence="1" id="KW-1015">Disulfide bond</keyword>
<dbReference type="InterPro" id="IPR001314">
    <property type="entry name" value="Peptidase_S1A"/>
</dbReference>
<dbReference type="PANTHER" id="PTHR24257">
    <property type="entry name" value="CHYMOTRYPSIN-LIKE ELASTASE FAMILY MEMBER"/>
    <property type="match status" value="1"/>
</dbReference>
<dbReference type="AlphaFoldDB" id="A0AB34GQ22"/>
<keyword evidence="5" id="KW-1185">Reference proteome</keyword>
<name>A0AB34GQ22_ESCRO</name>
<comment type="caution">
    <text evidence="4">The sequence shown here is derived from an EMBL/GenBank/DDBJ whole genome shotgun (WGS) entry which is preliminary data.</text>
</comment>
<dbReference type="PANTHER" id="PTHR24257:SF22">
    <property type="entry name" value="CHYMOTRYPSIN-LIKE ELASTASE FAMILY MEMBER 3B"/>
    <property type="match status" value="1"/>
</dbReference>
<dbReference type="Proteomes" id="UP001159641">
    <property type="component" value="Unassembled WGS sequence"/>
</dbReference>
<accession>A0AB34GQ22</accession>
<dbReference type="FunFam" id="2.40.10.10:FF:000280">
    <property type="match status" value="1"/>
</dbReference>
<feature type="domain" description="Peptidase S1" evidence="3">
    <location>
        <begin position="57"/>
        <end position="296"/>
    </location>
</feature>
<dbReference type="SMART" id="SM00020">
    <property type="entry name" value="Tryp_SPc"/>
    <property type="match status" value="1"/>
</dbReference>
<dbReference type="InterPro" id="IPR009003">
    <property type="entry name" value="Peptidase_S1_PA"/>
</dbReference>
<dbReference type="InterPro" id="IPR001254">
    <property type="entry name" value="Trypsin_dom"/>
</dbReference>
<dbReference type="PROSITE" id="PS00135">
    <property type="entry name" value="TRYPSIN_SER"/>
    <property type="match status" value="1"/>
</dbReference>
<dbReference type="GO" id="GO:0004252">
    <property type="term" value="F:serine-type endopeptidase activity"/>
    <property type="evidence" value="ECO:0007669"/>
    <property type="project" value="InterPro"/>
</dbReference>
<dbReference type="GO" id="GO:0005615">
    <property type="term" value="C:extracellular space"/>
    <property type="evidence" value="ECO:0007669"/>
    <property type="project" value="TreeGrafter"/>
</dbReference>
<dbReference type="PROSITE" id="PS50240">
    <property type="entry name" value="TRYPSIN_DOM"/>
    <property type="match status" value="1"/>
</dbReference>
<evidence type="ECO:0000313" key="5">
    <source>
        <dbReference type="Proteomes" id="UP001159641"/>
    </source>
</evidence>
<dbReference type="PROSITE" id="PS00134">
    <property type="entry name" value="TRYPSIN_HIS"/>
    <property type="match status" value="1"/>
</dbReference>
<dbReference type="SUPFAM" id="SSF50494">
    <property type="entry name" value="Trypsin-like serine proteases"/>
    <property type="match status" value="1"/>
</dbReference>
<dbReference type="EMBL" id="JAIQCJ010002152">
    <property type="protein sequence ID" value="KAJ8780891.1"/>
    <property type="molecule type" value="Genomic_DNA"/>
</dbReference>
<evidence type="ECO:0000256" key="2">
    <source>
        <dbReference type="RuleBase" id="RU363034"/>
    </source>
</evidence>
<dbReference type="CDD" id="cd00190">
    <property type="entry name" value="Tryp_SPc"/>
    <property type="match status" value="1"/>
</dbReference>
<dbReference type="FunFam" id="2.40.10.10:FF:000004">
    <property type="entry name" value="Tryptase gamma 1"/>
    <property type="match status" value="1"/>
</dbReference>
<reference evidence="4 5" key="1">
    <citation type="submission" date="2022-11" db="EMBL/GenBank/DDBJ databases">
        <title>Whole genome sequence of Eschrichtius robustus ER-17-0199.</title>
        <authorList>
            <person name="Bruniche-Olsen A."/>
            <person name="Black A.N."/>
            <person name="Fields C.J."/>
            <person name="Walden K."/>
            <person name="Dewoody J.A."/>
        </authorList>
    </citation>
    <scope>NUCLEOTIDE SEQUENCE [LARGE SCALE GENOMIC DNA]</scope>
    <source>
        <strain evidence="4">ER-17-0199</strain>
        <tissue evidence="4">Blubber</tissue>
    </source>
</reference>
<sequence length="350" mass="37990">MMVEVFSLVLEQENRGEAVGDRPAQEEDWGTQRSVVGVLDVGASGFGQPSYGPSSRVVNGEDAVPYSWPWQVSLQYEKKGTFYHTCGGSLIAPDWVVTAGHCISRSLTYQVVLGEYDRSEKEGSEQVIPVNAGDLFVHPLWNSNCVSCGNDIALIKLSHSAQLGDKVQLASLPPAGDILPNETPCYISGWGRLYTSGPLPDKLQQALLPVVDYEHCSKRDWWGSSVKKTMVCAGGDIRSGCNGDSGGPLNCPAADGSFQVHGVTSFVSAFGCNTLKKPTVFTRVSAFNDWIEEVSRTGQAARAPGAGSSERCWGEWAVPKAPHGRENWELRKAKRPERVKIMKLRSTAKA</sequence>
<dbReference type="Pfam" id="PF00089">
    <property type="entry name" value="Trypsin"/>
    <property type="match status" value="1"/>
</dbReference>
<keyword evidence="2" id="KW-0645">Protease</keyword>
<organism evidence="4 5">
    <name type="scientific">Eschrichtius robustus</name>
    <name type="common">California gray whale</name>
    <name type="synonym">Eschrichtius gibbosus</name>
    <dbReference type="NCBI Taxonomy" id="9764"/>
    <lineage>
        <taxon>Eukaryota</taxon>
        <taxon>Metazoa</taxon>
        <taxon>Chordata</taxon>
        <taxon>Craniata</taxon>
        <taxon>Vertebrata</taxon>
        <taxon>Euteleostomi</taxon>
        <taxon>Mammalia</taxon>
        <taxon>Eutheria</taxon>
        <taxon>Laurasiatheria</taxon>
        <taxon>Artiodactyla</taxon>
        <taxon>Whippomorpha</taxon>
        <taxon>Cetacea</taxon>
        <taxon>Mysticeti</taxon>
        <taxon>Eschrichtiidae</taxon>
        <taxon>Eschrichtius</taxon>
    </lineage>
</organism>
<dbReference type="InterPro" id="IPR043504">
    <property type="entry name" value="Peptidase_S1_PA_chymotrypsin"/>
</dbReference>
<keyword evidence="2" id="KW-0378">Hydrolase</keyword>
<dbReference type="InterPro" id="IPR018114">
    <property type="entry name" value="TRYPSIN_HIS"/>
</dbReference>